<dbReference type="GO" id="GO:0000981">
    <property type="term" value="F:DNA-binding transcription factor activity, RNA polymerase II-specific"/>
    <property type="evidence" value="ECO:0007669"/>
    <property type="project" value="InterPro"/>
</dbReference>
<dbReference type="InterPro" id="IPR002110">
    <property type="entry name" value="Ankyrin_rpt"/>
</dbReference>
<dbReference type="InterPro" id="IPR001138">
    <property type="entry name" value="Zn2Cys6_DnaBD"/>
</dbReference>
<gene>
    <name evidence="6" type="ORF">BLS_009821</name>
</gene>
<feature type="compositionally biased region" description="Basic and acidic residues" evidence="4">
    <location>
        <begin position="13"/>
        <end position="24"/>
    </location>
</feature>
<dbReference type="SMART" id="SM00248">
    <property type="entry name" value="ANK"/>
    <property type="match status" value="6"/>
</dbReference>
<dbReference type="PROSITE" id="PS50048">
    <property type="entry name" value="ZN2_CY6_FUNGAL_2"/>
    <property type="match status" value="1"/>
</dbReference>
<evidence type="ECO:0000259" key="5">
    <source>
        <dbReference type="PROSITE" id="PS50048"/>
    </source>
</evidence>
<protein>
    <recommendedName>
        <fullName evidence="5">Zn(2)-C6 fungal-type domain-containing protein</fullName>
    </recommendedName>
</protein>
<reference evidence="6 7" key="1">
    <citation type="submission" date="2019-11" db="EMBL/GenBank/DDBJ databases">
        <title>Venturia inaequalis Genome Resource.</title>
        <authorList>
            <person name="Lichtner F.J."/>
        </authorList>
    </citation>
    <scope>NUCLEOTIDE SEQUENCE [LARGE SCALE GENOMIC DNA]</scope>
    <source>
        <strain evidence="6">Bline_iso_100314</strain>
    </source>
</reference>
<dbReference type="Proteomes" id="UP000433883">
    <property type="component" value="Unassembled WGS sequence"/>
</dbReference>
<feature type="region of interest" description="Disordered" evidence="4">
    <location>
        <begin position="1"/>
        <end position="26"/>
    </location>
</feature>
<dbReference type="Gene3D" id="1.25.40.20">
    <property type="entry name" value="Ankyrin repeat-containing domain"/>
    <property type="match status" value="1"/>
</dbReference>
<dbReference type="CDD" id="cd00067">
    <property type="entry name" value="GAL4"/>
    <property type="match status" value="1"/>
</dbReference>
<keyword evidence="2" id="KW-0040">ANK repeat</keyword>
<dbReference type="Pfam" id="PF12796">
    <property type="entry name" value="Ank_2"/>
    <property type="match status" value="2"/>
</dbReference>
<evidence type="ECO:0000313" key="7">
    <source>
        <dbReference type="Proteomes" id="UP000433883"/>
    </source>
</evidence>
<dbReference type="PANTHER" id="PTHR24173">
    <property type="entry name" value="ANKYRIN REPEAT CONTAINING"/>
    <property type="match status" value="1"/>
</dbReference>
<accession>A0A8H3U3Y8</accession>
<evidence type="ECO:0000313" key="6">
    <source>
        <dbReference type="EMBL" id="KAE9962972.1"/>
    </source>
</evidence>
<evidence type="ECO:0000256" key="1">
    <source>
        <dbReference type="ARBA" id="ARBA00022737"/>
    </source>
</evidence>
<dbReference type="SUPFAM" id="SSF48403">
    <property type="entry name" value="Ankyrin repeat"/>
    <property type="match status" value="1"/>
</dbReference>
<sequence>MEAPTSIPQAATKRKEPPTDESARKIKKPRRLDYVKCSFCRHLKQKCERDGNWPQKCRACIKTGKICSEDTTTQGVVKLRASAVPVTLLERIQSLQKQCDRLDCHLEKVQNVSQIEDEYRFYNLVEKKIWIAKKDALGENQIRVLKSIHEMHEEVKDHQNVTEKYLFSELLAPLLRRAMAPGINGSVGPPWIHDKTIVQSITEQIDFLTQSGSHRSALDMQEVLVSSLAISYTGRELQEHVDKLVRLNAKHKLNASGLEDTATNSDSKQFVPLLLRSLHNARVVEGIIATGTESPGQTDHLKRTALHLVLEQGAVPLSHWGSLQTEMEPWKSSETLLVAKILLDWGVPVHPVDTFQRNVLHIACWQAVDYRIIQRLLEHPYFKDSTSIDLKDSTGRTPFAWAVLTGQFHVAKLLLSTGMVDVNTKDDLGMNPLCVAAETGRADILRLLLDAHGIQVIAHDEEEMGWTPLQVAFDEQHEEVMELLVRRRDVNVNIIQYSDDEENQTPLIWAVREGRRELVRLLLNRVDIEMDMRFEGRTAREWAVVGGRQDVLDWFAERGRGCWNV</sequence>
<dbReference type="EMBL" id="WNWQ01000928">
    <property type="protein sequence ID" value="KAE9962972.1"/>
    <property type="molecule type" value="Genomic_DNA"/>
</dbReference>
<keyword evidence="1" id="KW-0677">Repeat</keyword>
<organism evidence="6 7">
    <name type="scientific">Venturia inaequalis</name>
    <name type="common">Apple scab fungus</name>
    <dbReference type="NCBI Taxonomy" id="5025"/>
    <lineage>
        <taxon>Eukaryota</taxon>
        <taxon>Fungi</taxon>
        <taxon>Dikarya</taxon>
        <taxon>Ascomycota</taxon>
        <taxon>Pezizomycotina</taxon>
        <taxon>Dothideomycetes</taxon>
        <taxon>Pleosporomycetidae</taxon>
        <taxon>Venturiales</taxon>
        <taxon>Venturiaceae</taxon>
        <taxon>Venturia</taxon>
    </lineage>
</organism>
<dbReference type="PANTHER" id="PTHR24173:SF74">
    <property type="entry name" value="ANKYRIN REPEAT DOMAIN-CONTAINING PROTEIN 16"/>
    <property type="match status" value="1"/>
</dbReference>
<name>A0A8H3U3Y8_VENIN</name>
<evidence type="ECO:0000256" key="2">
    <source>
        <dbReference type="ARBA" id="ARBA00023043"/>
    </source>
</evidence>
<feature type="domain" description="Zn(2)-C6 fungal-type" evidence="5">
    <location>
        <begin position="36"/>
        <end position="69"/>
    </location>
</feature>
<dbReference type="AlphaFoldDB" id="A0A8H3U3Y8"/>
<dbReference type="GO" id="GO:0008270">
    <property type="term" value="F:zinc ion binding"/>
    <property type="evidence" value="ECO:0007669"/>
    <property type="project" value="InterPro"/>
</dbReference>
<proteinExistence type="predicted"/>
<dbReference type="InterPro" id="IPR036770">
    <property type="entry name" value="Ankyrin_rpt-contain_sf"/>
</dbReference>
<evidence type="ECO:0000256" key="3">
    <source>
        <dbReference type="ARBA" id="ARBA00023242"/>
    </source>
</evidence>
<keyword evidence="3" id="KW-0539">Nucleus</keyword>
<evidence type="ECO:0000256" key="4">
    <source>
        <dbReference type="SAM" id="MobiDB-lite"/>
    </source>
</evidence>
<comment type="caution">
    <text evidence="6">The sequence shown here is derived from an EMBL/GenBank/DDBJ whole genome shotgun (WGS) entry which is preliminary data.</text>
</comment>